<dbReference type="AlphaFoldDB" id="A0A1H3FZK5"/>
<feature type="domain" description="Pirin C-terminal" evidence="5">
    <location>
        <begin position="179"/>
        <end position="256"/>
    </location>
</feature>
<evidence type="ECO:0000313" key="6">
    <source>
        <dbReference type="EMBL" id="SDX95818.1"/>
    </source>
</evidence>
<evidence type="ECO:0000259" key="4">
    <source>
        <dbReference type="Pfam" id="PF02678"/>
    </source>
</evidence>
<evidence type="ECO:0008006" key="8">
    <source>
        <dbReference type="Google" id="ProtNLM"/>
    </source>
</evidence>
<dbReference type="RefSeq" id="WP_089766796.1">
    <property type="nucleotide sequence ID" value="NZ_FNPB01000004.1"/>
</dbReference>
<dbReference type="SUPFAM" id="SSF51182">
    <property type="entry name" value="RmlC-like cupins"/>
    <property type="match status" value="1"/>
</dbReference>
<gene>
    <name evidence="6" type="ORF">SAMN04487946_104233</name>
</gene>
<proteinExistence type="inferred from homology"/>
<dbReference type="InterPro" id="IPR011051">
    <property type="entry name" value="RmlC_Cupin_sf"/>
</dbReference>
<accession>A0A1H3FZK5</accession>
<evidence type="ECO:0000256" key="2">
    <source>
        <dbReference type="RuleBase" id="RU003457"/>
    </source>
</evidence>
<protein>
    <recommendedName>
        <fullName evidence="8">Pirin N-terminal domain-containing protein</fullName>
    </recommendedName>
</protein>
<dbReference type="Gene3D" id="2.60.120.10">
    <property type="entry name" value="Jelly Rolls"/>
    <property type="match status" value="1"/>
</dbReference>
<sequence>MTTSEDAAEGSRPLAGERVQHGTGVNSNRAFPTSNYADHLDPFVLFERFYIDPDDGFPMHPHKGFEILSYLIEGGMSHEDSLGVANTAEAGEAMRITTGSGIEHAEFPAHGAACNGLQLWVNLPRADKEVDADYQDASADELPTREEGGATVTTVVGEGSPLALHTEMEYLDAVVDGSWTWSIPEGWAGFCYGVDGSGTVASEAFAAGDVYPIARATADGEETGREIDIATESGLRVVAVAGRPHGEPIRQRGPFVF</sequence>
<keyword evidence="7" id="KW-1185">Reference proteome</keyword>
<dbReference type="Pfam" id="PF05726">
    <property type="entry name" value="Pirin_C"/>
    <property type="match status" value="1"/>
</dbReference>
<name>A0A1H3FZK5_9EURY</name>
<evidence type="ECO:0000259" key="5">
    <source>
        <dbReference type="Pfam" id="PF05726"/>
    </source>
</evidence>
<organism evidence="6 7">
    <name type="scientific">Halobellus clavatus</name>
    <dbReference type="NCBI Taxonomy" id="660517"/>
    <lineage>
        <taxon>Archaea</taxon>
        <taxon>Methanobacteriati</taxon>
        <taxon>Methanobacteriota</taxon>
        <taxon>Stenosarchaea group</taxon>
        <taxon>Halobacteria</taxon>
        <taxon>Halobacteriales</taxon>
        <taxon>Haloferacaceae</taxon>
        <taxon>Halobellus</taxon>
    </lineage>
</organism>
<dbReference type="Pfam" id="PF02678">
    <property type="entry name" value="Pirin"/>
    <property type="match status" value="1"/>
</dbReference>
<dbReference type="InterPro" id="IPR014710">
    <property type="entry name" value="RmlC-like_jellyroll"/>
</dbReference>
<feature type="domain" description="Pirin N-terminal" evidence="4">
    <location>
        <begin position="27"/>
        <end position="121"/>
    </location>
</feature>
<evidence type="ECO:0000313" key="7">
    <source>
        <dbReference type="Proteomes" id="UP000199170"/>
    </source>
</evidence>
<dbReference type="OrthoDB" id="23530at2157"/>
<dbReference type="InterPro" id="IPR008778">
    <property type="entry name" value="Pirin_C_dom"/>
</dbReference>
<dbReference type="InterPro" id="IPR003829">
    <property type="entry name" value="Pirin_N_dom"/>
</dbReference>
<dbReference type="InterPro" id="IPR012093">
    <property type="entry name" value="Pirin"/>
</dbReference>
<dbReference type="PANTHER" id="PTHR13903:SF8">
    <property type="entry name" value="PIRIN"/>
    <property type="match status" value="1"/>
</dbReference>
<dbReference type="PANTHER" id="PTHR13903">
    <property type="entry name" value="PIRIN-RELATED"/>
    <property type="match status" value="1"/>
</dbReference>
<dbReference type="Proteomes" id="UP000199170">
    <property type="component" value="Unassembled WGS sequence"/>
</dbReference>
<dbReference type="PIRSF" id="PIRSF006232">
    <property type="entry name" value="Pirin"/>
    <property type="match status" value="1"/>
</dbReference>
<feature type="region of interest" description="Disordered" evidence="3">
    <location>
        <begin position="1"/>
        <end position="31"/>
    </location>
</feature>
<evidence type="ECO:0000256" key="1">
    <source>
        <dbReference type="ARBA" id="ARBA00008416"/>
    </source>
</evidence>
<dbReference type="CDD" id="cd02247">
    <property type="entry name" value="cupin_pirin_C"/>
    <property type="match status" value="1"/>
</dbReference>
<evidence type="ECO:0000256" key="3">
    <source>
        <dbReference type="SAM" id="MobiDB-lite"/>
    </source>
</evidence>
<dbReference type="EMBL" id="FNPB01000004">
    <property type="protein sequence ID" value="SDX95818.1"/>
    <property type="molecule type" value="Genomic_DNA"/>
</dbReference>
<reference evidence="7" key="1">
    <citation type="submission" date="2016-10" db="EMBL/GenBank/DDBJ databases">
        <authorList>
            <person name="Varghese N."/>
            <person name="Submissions S."/>
        </authorList>
    </citation>
    <scope>NUCLEOTIDE SEQUENCE [LARGE SCALE GENOMIC DNA]</scope>
    <source>
        <strain evidence="7">CGMCC 1.10118</strain>
    </source>
</reference>
<comment type="similarity">
    <text evidence="1 2">Belongs to the pirin family.</text>
</comment>
<dbReference type="STRING" id="660517.SAMN04487946_104233"/>